<comment type="subcellular location">
    <subcellularLocation>
        <location evidence="13">Cell membrane</location>
        <topology evidence="13">Peripheral membrane protein</topology>
        <orientation evidence="13">Cytoplasmic side</orientation>
    </subcellularLocation>
    <subcellularLocation>
        <location evidence="13">Cytoplasm</location>
    </subcellularLocation>
    <text evidence="13">Distribution is 50-50.</text>
</comment>
<dbReference type="SUPFAM" id="SSF81886">
    <property type="entry name" value="Helical scaffold and wing domains of SecA"/>
    <property type="match status" value="1"/>
</dbReference>
<dbReference type="HAMAP" id="MF_01382">
    <property type="entry name" value="SecA"/>
    <property type="match status" value="1"/>
</dbReference>
<dbReference type="PROSITE" id="PS51194">
    <property type="entry name" value="HELICASE_CTER"/>
    <property type="match status" value="1"/>
</dbReference>
<dbReference type="Pfam" id="PF07517">
    <property type="entry name" value="SecA_DEAD"/>
    <property type="match status" value="1"/>
</dbReference>
<feature type="binding site" evidence="13">
    <location>
        <begin position="112"/>
        <end position="116"/>
    </location>
    <ligand>
        <name>ATP</name>
        <dbReference type="ChEBI" id="CHEBI:30616"/>
    </ligand>
</feature>
<dbReference type="NCBIfam" id="TIGR00963">
    <property type="entry name" value="secA"/>
    <property type="match status" value="1"/>
</dbReference>
<evidence type="ECO:0000256" key="7">
    <source>
        <dbReference type="ARBA" id="ARBA00022833"/>
    </source>
</evidence>
<dbReference type="InterPro" id="IPR000185">
    <property type="entry name" value="SecA"/>
</dbReference>
<dbReference type="InterPro" id="IPR014018">
    <property type="entry name" value="SecA_motor_DEAD"/>
</dbReference>
<keyword evidence="10 13" id="KW-1278">Translocase</keyword>
<dbReference type="GO" id="GO:0065002">
    <property type="term" value="P:intracellular protein transmembrane transport"/>
    <property type="evidence" value="ECO:0007669"/>
    <property type="project" value="UniProtKB-UniRule"/>
</dbReference>
<evidence type="ECO:0000256" key="9">
    <source>
        <dbReference type="ARBA" id="ARBA00022927"/>
    </source>
</evidence>
<dbReference type="Pfam" id="PF21090">
    <property type="entry name" value="P-loop_SecA"/>
    <property type="match status" value="2"/>
</dbReference>
<dbReference type="PROSITE" id="PS51192">
    <property type="entry name" value="HELICASE_ATP_BIND_1"/>
    <property type="match status" value="1"/>
</dbReference>
<evidence type="ECO:0000256" key="1">
    <source>
        <dbReference type="ARBA" id="ARBA00007650"/>
    </source>
</evidence>
<keyword evidence="9 13" id="KW-0653">Protein transport</keyword>
<dbReference type="GO" id="GO:0005886">
    <property type="term" value="C:plasma membrane"/>
    <property type="evidence" value="ECO:0007669"/>
    <property type="project" value="UniProtKB-SubCell"/>
</dbReference>
<name>W1UUM7_9FIRM</name>
<dbReference type="InterPro" id="IPR036670">
    <property type="entry name" value="SecA_X-link_sf"/>
</dbReference>
<keyword evidence="6 13" id="KW-0547">Nucleotide-binding</keyword>
<dbReference type="AlphaFoldDB" id="W1UUM7"/>
<dbReference type="InterPro" id="IPR011130">
    <property type="entry name" value="SecA_preprotein_X-link_dom"/>
</dbReference>
<dbReference type="InterPro" id="IPR020937">
    <property type="entry name" value="SecA_CS"/>
</dbReference>
<dbReference type="SMART" id="SM00957">
    <property type="entry name" value="SecA_DEAD"/>
    <property type="match status" value="1"/>
</dbReference>
<dbReference type="GO" id="GO:0006605">
    <property type="term" value="P:protein targeting"/>
    <property type="evidence" value="ECO:0007669"/>
    <property type="project" value="UniProtKB-UniRule"/>
</dbReference>
<keyword evidence="4 13" id="KW-0963">Cytoplasm</keyword>
<dbReference type="Gene3D" id="3.40.50.300">
    <property type="entry name" value="P-loop containing nucleotide triphosphate hydrolases"/>
    <property type="match status" value="3"/>
</dbReference>
<dbReference type="FunFam" id="1.10.3060.10:FF:000003">
    <property type="entry name" value="Protein translocase subunit SecA"/>
    <property type="match status" value="1"/>
</dbReference>
<dbReference type="GO" id="GO:0046872">
    <property type="term" value="F:metal ion binding"/>
    <property type="evidence" value="ECO:0007669"/>
    <property type="project" value="UniProtKB-KW"/>
</dbReference>
<feature type="domain" description="SecA family profile" evidence="17">
    <location>
        <begin position="10"/>
        <end position="579"/>
    </location>
</feature>
<dbReference type="Gene3D" id="1.10.3060.10">
    <property type="entry name" value="Helical scaffold and wing domains of SecA"/>
    <property type="match status" value="1"/>
</dbReference>
<dbReference type="CDD" id="cd18803">
    <property type="entry name" value="SF2_C_secA"/>
    <property type="match status" value="1"/>
</dbReference>
<evidence type="ECO:0000259" key="16">
    <source>
        <dbReference type="PROSITE" id="PS51194"/>
    </source>
</evidence>
<dbReference type="GO" id="GO:0017038">
    <property type="term" value="P:protein import"/>
    <property type="evidence" value="ECO:0007669"/>
    <property type="project" value="InterPro"/>
</dbReference>
<dbReference type="InterPro" id="IPR014001">
    <property type="entry name" value="Helicase_ATP-bd"/>
</dbReference>
<keyword evidence="5" id="KW-0479">Metal-binding</keyword>
<dbReference type="GO" id="GO:0005829">
    <property type="term" value="C:cytosol"/>
    <property type="evidence" value="ECO:0007669"/>
    <property type="project" value="TreeGrafter"/>
</dbReference>
<dbReference type="InterPro" id="IPR001650">
    <property type="entry name" value="Helicase_C-like"/>
</dbReference>
<dbReference type="FunFam" id="3.40.50.300:FF:000334">
    <property type="entry name" value="Protein translocase subunit SecA"/>
    <property type="match status" value="1"/>
</dbReference>
<dbReference type="SUPFAM" id="SSF52540">
    <property type="entry name" value="P-loop containing nucleoside triphosphate hydrolases"/>
    <property type="match status" value="2"/>
</dbReference>
<dbReference type="GO" id="GO:0043952">
    <property type="term" value="P:protein transport by the Sec complex"/>
    <property type="evidence" value="ECO:0007669"/>
    <property type="project" value="TreeGrafter"/>
</dbReference>
<evidence type="ECO:0000256" key="3">
    <source>
        <dbReference type="ARBA" id="ARBA00022475"/>
    </source>
</evidence>
<keyword evidence="8 13" id="KW-0067">ATP-binding</keyword>
<dbReference type="NCBIfam" id="NF009538">
    <property type="entry name" value="PRK12904.1"/>
    <property type="match status" value="1"/>
</dbReference>
<feature type="binding site" evidence="13">
    <location>
        <position position="501"/>
    </location>
    <ligand>
        <name>ATP</name>
        <dbReference type="ChEBI" id="CHEBI:30616"/>
    </ligand>
</feature>
<sequence>MSRRGVICLLSFLQRLLGNNNAKEIKKMRAIADHINEIEPNYIKLSDANLVAKTDEFKRRLQKGETLDDLLPEAFAVVREASKRVLGMRHFDVQLMGGICLHNGNIAEMRTGEGKTLVATLPVYLNALTGKGVHVVTVNDYLATRDSEQMGRLYNFLGLSTGLIVANLDFNQRKEAYACDITYGTNNEFGFDYLRDNMVTDVVQMVQRPLNYAIVDEVDSILIDEARTPLIISGPGQRSTDNYYKLAKIVPHLIKDEDYVIDEKQKTIAPTDSGIAKVEKMLGVENLYDAENIELNHLLGASLRAYAMMHRDTDYVVKDGEVVIVDEFTGRLMFGRRYSDGLHQAIEAKEGLKVERESQTLASVTFQNYFRMYDKLSGMTGTAKTEEKEFIDIYGLEVIPIPPNKPLIRMDLPDQIFKTKAAKYRAVVRNAVERHQIGQPILIGTTSITQSEELSDMLLRAGVPHKVLNAKHHEQEAEIVAAAGQMGMVTIATNMAGRGTDITLGEGVPELGGLAILGTERHESRRIDNQLRGRAGRQGDPGSSQFFLSLEDDLMRIFGADNITGIMDKLGMEEDEPIEHSLITKSIERAQKKVEDHNYNIRKYVLEYDDVMNQQREVLYEQRRRILRNESLRETINEMIDKLVTESVDAYADEKLYPEEWDYEGLYKHLSQYFLTEEIMSSQDMEEYSRQDLLERLLEIAHEEYQDRVDMLGEAMFSQLEKAIMLRVVDNKWMEHLDNMDMLREGIGLRAYGQKNPLVEYKFEAFDMFQNMIAAIQDETIMALYKIRAQLIQEIEEPVDHLEGAQSHHEDVLEPQNID</sequence>
<dbReference type="NCBIfam" id="NF006630">
    <property type="entry name" value="PRK09200.1"/>
    <property type="match status" value="1"/>
</dbReference>
<keyword evidence="2 13" id="KW-0813">Transport</keyword>
<evidence type="ECO:0000256" key="12">
    <source>
        <dbReference type="ARBA" id="ARBA00023136"/>
    </source>
</evidence>
<dbReference type="GO" id="GO:0005524">
    <property type="term" value="F:ATP binding"/>
    <property type="evidence" value="ECO:0007669"/>
    <property type="project" value="UniProtKB-UniRule"/>
</dbReference>
<evidence type="ECO:0000256" key="11">
    <source>
        <dbReference type="ARBA" id="ARBA00023010"/>
    </source>
</evidence>
<accession>W1UUM7</accession>
<feature type="domain" description="Helicase C-terminal" evidence="16">
    <location>
        <begin position="411"/>
        <end position="595"/>
    </location>
</feature>
<evidence type="ECO:0000256" key="2">
    <source>
        <dbReference type="ARBA" id="ARBA00022448"/>
    </source>
</evidence>
<reference evidence="18 19" key="1">
    <citation type="submission" date="2013-12" db="EMBL/GenBank/DDBJ databases">
        <title>A Varibaculum cambriense genome reconstructed from a premature infant gut community with otherwise low bacterial novelty that shifts toward anaerobic metabolism during the third week of life.</title>
        <authorList>
            <person name="Brown C.T."/>
            <person name="Sharon I."/>
            <person name="Thomas B.C."/>
            <person name="Castelle C.J."/>
            <person name="Morowitz M.J."/>
            <person name="Banfield J.F."/>
        </authorList>
    </citation>
    <scope>NUCLEOTIDE SEQUENCE [LARGE SCALE GENOMIC DNA]</scope>
    <source>
        <strain evidence="19">DORA_11</strain>
    </source>
</reference>
<dbReference type="CDD" id="cd17928">
    <property type="entry name" value="DEXDc_SecA"/>
    <property type="match status" value="1"/>
</dbReference>
<proteinExistence type="inferred from homology"/>
<dbReference type="InterPro" id="IPR011116">
    <property type="entry name" value="SecA_Wing/Scaffold"/>
</dbReference>
<dbReference type="InterPro" id="IPR027417">
    <property type="entry name" value="P-loop_NTPase"/>
</dbReference>
<comment type="function">
    <text evidence="13">Part of the Sec protein translocase complex. Interacts with the SecYEG preprotein conducting channel. Has a central role in coupling the hydrolysis of ATP to the transfer of proteins into and across the cell membrane, serving as an ATP-driven molecular motor driving the stepwise translocation of polypeptide chains across the membrane.</text>
</comment>
<dbReference type="GO" id="GO:0008564">
    <property type="term" value="F:protein-exporting ATPase activity"/>
    <property type="evidence" value="ECO:0007669"/>
    <property type="project" value="UniProtKB-EC"/>
</dbReference>
<protein>
    <recommendedName>
        <fullName evidence="13 14">Protein translocase subunit SecA</fullName>
        <ecNumber evidence="13">7.4.2.8</ecNumber>
    </recommendedName>
</protein>
<evidence type="ECO:0000313" key="19">
    <source>
        <dbReference type="Proteomes" id="UP000018855"/>
    </source>
</evidence>
<dbReference type="Proteomes" id="UP000018855">
    <property type="component" value="Unassembled WGS sequence"/>
</dbReference>
<evidence type="ECO:0000256" key="8">
    <source>
        <dbReference type="ARBA" id="ARBA00022840"/>
    </source>
</evidence>
<dbReference type="PROSITE" id="PS51196">
    <property type="entry name" value="SECA_MOTOR_DEAD"/>
    <property type="match status" value="1"/>
</dbReference>
<dbReference type="SMART" id="SM00958">
    <property type="entry name" value="SecA_PP_bind"/>
    <property type="match status" value="1"/>
</dbReference>
<feature type="domain" description="Helicase ATP-binding" evidence="15">
    <location>
        <begin position="96"/>
        <end position="254"/>
    </location>
</feature>
<evidence type="ECO:0000259" key="15">
    <source>
        <dbReference type="PROSITE" id="PS51192"/>
    </source>
</evidence>
<evidence type="ECO:0000256" key="10">
    <source>
        <dbReference type="ARBA" id="ARBA00022967"/>
    </source>
</evidence>
<dbReference type="Pfam" id="PF07516">
    <property type="entry name" value="SecA_SW"/>
    <property type="match status" value="1"/>
</dbReference>
<dbReference type="PANTHER" id="PTHR30612">
    <property type="entry name" value="SECA INNER MEMBRANE COMPONENT OF SEC PROTEIN SECRETION SYSTEM"/>
    <property type="match status" value="1"/>
</dbReference>
<dbReference type="Pfam" id="PF01043">
    <property type="entry name" value="SecA_PP_bind"/>
    <property type="match status" value="1"/>
</dbReference>
<evidence type="ECO:0000256" key="4">
    <source>
        <dbReference type="ARBA" id="ARBA00022490"/>
    </source>
</evidence>
<evidence type="ECO:0000256" key="6">
    <source>
        <dbReference type="ARBA" id="ARBA00022741"/>
    </source>
</evidence>
<dbReference type="EC" id="7.4.2.8" evidence="13"/>
<comment type="caution">
    <text evidence="18">The sequence shown here is derived from an EMBL/GenBank/DDBJ whole genome shotgun (WGS) entry which is preliminary data.</text>
</comment>
<dbReference type="Gene3D" id="3.90.1440.10">
    <property type="entry name" value="SecA, preprotein cross-linking domain"/>
    <property type="match status" value="1"/>
</dbReference>
<keyword evidence="12 13" id="KW-0472">Membrane</keyword>
<keyword evidence="3 13" id="KW-1003">Cell membrane</keyword>
<dbReference type="PATRIC" id="fig|1403949.3.peg.1630"/>
<dbReference type="SUPFAM" id="SSF81767">
    <property type="entry name" value="Pre-protein crosslinking domain of SecA"/>
    <property type="match status" value="1"/>
</dbReference>
<dbReference type="PANTHER" id="PTHR30612:SF0">
    <property type="entry name" value="CHLOROPLAST PROTEIN-TRANSPORTING ATPASE"/>
    <property type="match status" value="1"/>
</dbReference>
<keyword evidence="7" id="KW-0862">Zinc</keyword>
<dbReference type="InterPro" id="IPR044722">
    <property type="entry name" value="SecA_SF2_C"/>
</dbReference>
<evidence type="ECO:0000259" key="17">
    <source>
        <dbReference type="PROSITE" id="PS51196"/>
    </source>
</evidence>
<dbReference type="InterPro" id="IPR036266">
    <property type="entry name" value="SecA_Wing/Scaffold_sf"/>
</dbReference>
<evidence type="ECO:0000313" key="18">
    <source>
        <dbReference type="EMBL" id="ETI97491.1"/>
    </source>
</evidence>
<evidence type="ECO:0000256" key="13">
    <source>
        <dbReference type="HAMAP-Rule" id="MF_01382"/>
    </source>
</evidence>
<dbReference type="InterPro" id="IPR011115">
    <property type="entry name" value="SecA_DEAD"/>
</dbReference>
<gene>
    <name evidence="13" type="primary">secA</name>
    <name evidence="18" type="ORF">Q619_VDC00592G0036</name>
</gene>
<dbReference type="GO" id="GO:0031522">
    <property type="term" value="C:cell envelope Sec protein transport complex"/>
    <property type="evidence" value="ECO:0007669"/>
    <property type="project" value="TreeGrafter"/>
</dbReference>
<comment type="similarity">
    <text evidence="1 13 14">Belongs to the SecA family.</text>
</comment>
<comment type="subunit">
    <text evidence="13">Monomer and homodimer. Part of the essential Sec protein translocation apparatus which comprises SecA, SecYEG and auxiliary proteins SecDF. Other proteins may also be involved.</text>
</comment>
<evidence type="ECO:0000256" key="5">
    <source>
        <dbReference type="ARBA" id="ARBA00022723"/>
    </source>
</evidence>
<comment type="catalytic activity">
    <reaction evidence="13">
        <text>ATP + H2O + cellular proteinSide 1 = ADP + phosphate + cellular proteinSide 2.</text>
        <dbReference type="EC" id="7.4.2.8"/>
    </reaction>
</comment>
<dbReference type="FunFam" id="3.40.50.300:FF:000429">
    <property type="entry name" value="Preprotein translocase subunit SecA"/>
    <property type="match status" value="1"/>
</dbReference>
<organism evidence="18 19">
    <name type="scientific">Veillonella dispar DORA_11</name>
    <dbReference type="NCBI Taxonomy" id="1403949"/>
    <lineage>
        <taxon>Bacteria</taxon>
        <taxon>Bacillati</taxon>
        <taxon>Bacillota</taxon>
        <taxon>Negativicutes</taxon>
        <taxon>Veillonellales</taxon>
        <taxon>Veillonellaceae</taxon>
        <taxon>Veillonella</taxon>
    </lineage>
</organism>
<dbReference type="FunFam" id="3.90.1440.10:FF:000001">
    <property type="entry name" value="Preprotein translocase subunit SecA"/>
    <property type="match status" value="1"/>
</dbReference>
<dbReference type="PRINTS" id="PR00906">
    <property type="entry name" value="SECA"/>
</dbReference>
<evidence type="ECO:0000256" key="14">
    <source>
        <dbReference type="RuleBase" id="RU003874"/>
    </source>
</evidence>
<keyword evidence="11 13" id="KW-0811">Translocation</keyword>
<dbReference type="PROSITE" id="PS01312">
    <property type="entry name" value="SECA"/>
    <property type="match status" value="1"/>
</dbReference>
<dbReference type="EMBL" id="AZMJ01000592">
    <property type="protein sequence ID" value="ETI97491.1"/>
    <property type="molecule type" value="Genomic_DNA"/>
</dbReference>
<feature type="binding site" evidence="13">
    <location>
        <position position="94"/>
    </location>
    <ligand>
        <name>ATP</name>
        <dbReference type="ChEBI" id="CHEBI:30616"/>
    </ligand>
</feature>